<evidence type="ECO:0000256" key="6">
    <source>
        <dbReference type="ARBA" id="ARBA00022857"/>
    </source>
</evidence>
<reference evidence="9 10" key="1">
    <citation type="journal article" date="2018" name="Genome Biol. Evol.">
        <title>Multiple Roots of Fruiting Body Formation in Amoebozoa.</title>
        <authorList>
            <person name="Hillmann F."/>
            <person name="Forbes G."/>
            <person name="Novohradska S."/>
            <person name="Ferling I."/>
            <person name="Riege K."/>
            <person name="Groth M."/>
            <person name="Westermann M."/>
            <person name="Marz M."/>
            <person name="Spaller T."/>
            <person name="Winckler T."/>
            <person name="Schaap P."/>
            <person name="Glockner G."/>
        </authorList>
    </citation>
    <scope>NUCLEOTIDE SEQUENCE [LARGE SCALE GENOMIC DNA]</scope>
    <source>
        <strain evidence="9 10">Jena</strain>
    </source>
</reference>
<dbReference type="EMBL" id="MDYQ01000037">
    <property type="protein sequence ID" value="PRP85980.1"/>
    <property type="molecule type" value="Genomic_DNA"/>
</dbReference>
<dbReference type="GO" id="GO:0005524">
    <property type="term" value="F:ATP binding"/>
    <property type="evidence" value="ECO:0007669"/>
    <property type="project" value="UniProtKB-KW"/>
</dbReference>
<dbReference type="STRING" id="1890364.A0A2P6NPU7"/>
<protein>
    <recommendedName>
        <fullName evidence="11">NAD(+) kinase</fullName>
    </recommendedName>
</protein>
<feature type="compositionally biased region" description="Basic and acidic residues" evidence="8">
    <location>
        <begin position="58"/>
        <end position="71"/>
    </location>
</feature>
<keyword evidence="5" id="KW-0067">ATP-binding</keyword>
<dbReference type="Pfam" id="PF20143">
    <property type="entry name" value="NAD_kinase_C"/>
    <property type="match status" value="1"/>
</dbReference>
<dbReference type="PANTHER" id="PTHR20275:SF0">
    <property type="entry name" value="NAD KINASE"/>
    <property type="match status" value="1"/>
</dbReference>
<dbReference type="Gene3D" id="2.60.200.30">
    <property type="entry name" value="Probable inorganic polyphosphate/atp-NAD kinase, domain 2"/>
    <property type="match status" value="1"/>
</dbReference>
<comment type="similarity">
    <text evidence="1">Belongs to the NAD kinase family.</text>
</comment>
<keyword evidence="2" id="KW-0808">Transferase</keyword>
<dbReference type="GO" id="GO:0003951">
    <property type="term" value="F:NAD+ kinase activity"/>
    <property type="evidence" value="ECO:0007669"/>
    <property type="project" value="InterPro"/>
</dbReference>
<dbReference type="Pfam" id="PF01513">
    <property type="entry name" value="NAD_kinase"/>
    <property type="match status" value="1"/>
</dbReference>
<evidence type="ECO:0008006" key="11">
    <source>
        <dbReference type="Google" id="ProtNLM"/>
    </source>
</evidence>
<evidence type="ECO:0000256" key="4">
    <source>
        <dbReference type="ARBA" id="ARBA00022777"/>
    </source>
</evidence>
<dbReference type="FunFam" id="2.60.200.30:FF:000009">
    <property type="entry name" value="Poly(P)/ATP NAD kinase"/>
    <property type="match status" value="1"/>
</dbReference>
<sequence>MKVTLDTEDILHDLTILFAIFLVYITFQHRAWITSVISRFTTTSTTRKPSSTPKSNRRKDEVSSNNKDKKGSRVGIRLTGVDENEEKKTETDTNRCKGEHQSSIEKSDYEILYRKPPSKIRLEWDSRPTKIYVIKKWHDDTATKSLAELSKWLMDERSITVYADKDALKDLPQLSNIEELEDASHHIDLILCLGGDGTVLHACSLFEENVPPIVAFNFGSMGFLTPFEFKRYKEDLNSVLEGQCYAKIRLRLECSVVDESGNTTQTHQVFNEVVLDRGSSPYLSSLNCYCDDRMITNVQADGVIVATATGSTAYSLSAGGSLIHPQLPAMLFTPICPHSLSFRPVVMPASVTLKIEVPSDSSASAFVSFDGRHRTELSKGMSVSIKVSNWPVPTVVRTMEIGDWFHSLAVHLNWNQRVQQKSK</sequence>
<feature type="region of interest" description="Disordered" evidence="8">
    <location>
        <begin position="43"/>
        <end position="102"/>
    </location>
</feature>
<dbReference type="AlphaFoldDB" id="A0A2P6NPU7"/>
<evidence type="ECO:0000256" key="5">
    <source>
        <dbReference type="ARBA" id="ARBA00022840"/>
    </source>
</evidence>
<keyword evidence="6" id="KW-0521">NADP</keyword>
<feature type="compositionally biased region" description="Basic and acidic residues" evidence="8">
    <location>
        <begin position="85"/>
        <end position="102"/>
    </location>
</feature>
<dbReference type="Proteomes" id="UP000241769">
    <property type="component" value="Unassembled WGS sequence"/>
</dbReference>
<dbReference type="SUPFAM" id="SSF111331">
    <property type="entry name" value="NAD kinase/diacylglycerol kinase-like"/>
    <property type="match status" value="1"/>
</dbReference>
<dbReference type="InterPro" id="IPR016064">
    <property type="entry name" value="NAD/diacylglycerol_kinase_sf"/>
</dbReference>
<evidence type="ECO:0000256" key="1">
    <source>
        <dbReference type="ARBA" id="ARBA00010995"/>
    </source>
</evidence>
<keyword evidence="4" id="KW-0418">Kinase</keyword>
<comment type="caution">
    <text evidence="9">The sequence shown here is derived from an EMBL/GenBank/DDBJ whole genome shotgun (WGS) entry which is preliminary data.</text>
</comment>
<dbReference type="InterPro" id="IPR017438">
    <property type="entry name" value="ATP-NAD_kinase_N"/>
</dbReference>
<dbReference type="OrthoDB" id="24581at2759"/>
<gene>
    <name evidence="9" type="ORF">PROFUN_06102</name>
</gene>
<dbReference type="HAMAP" id="MF_00361">
    <property type="entry name" value="NAD_kinase"/>
    <property type="match status" value="1"/>
</dbReference>
<feature type="compositionally biased region" description="Low complexity" evidence="8">
    <location>
        <begin position="43"/>
        <end position="54"/>
    </location>
</feature>
<keyword evidence="10" id="KW-1185">Reference proteome</keyword>
<dbReference type="FunCoup" id="A0A2P6NPU7">
    <property type="interactions" value="82"/>
</dbReference>
<dbReference type="InParanoid" id="A0A2P6NPU7"/>
<evidence type="ECO:0000256" key="3">
    <source>
        <dbReference type="ARBA" id="ARBA00022741"/>
    </source>
</evidence>
<proteinExistence type="inferred from homology"/>
<dbReference type="InterPro" id="IPR017437">
    <property type="entry name" value="ATP-NAD_kinase_PpnK-typ_C"/>
</dbReference>
<dbReference type="PANTHER" id="PTHR20275">
    <property type="entry name" value="NAD KINASE"/>
    <property type="match status" value="1"/>
</dbReference>
<dbReference type="InterPro" id="IPR002504">
    <property type="entry name" value="NADK"/>
</dbReference>
<keyword evidence="3" id="KW-0547">Nucleotide-binding</keyword>
<name>A0A2P6NPU7_9EUKA</name>
<dbReference type="Gene3D" id="3.40.50.10330">
    <property type="entry name" value="Probable inorganic polyphosphate/atp-NAD kinase, domain 1"/>
    <property type="match status" value="1"/>
</dbReference>
<dbReference type="GO" id="GO:0019674">
    <property type="term" value="P:NAD+ metabolic process"/>
    <property type="evidence" value="ECO:0007669"/>
    <property type="project" value="InterPro"/>
</dbReference>
<evidence type="ECO:0000256" key="7">
    <source>
        <dbReference type="ARBA" id="ARBA00023027"/>
    </source>
</evidence>
<evidence type="ECO:0000256" key="2">
    <source>
        <dbReference type="ARBA" id="ARBA00022679"/>
    </source>
</evidence>
<keyword evidence="7" id="KW-0520">NAD</keyword>
<evidence type="ECO:0000256" key="8">
    <source>
        <dbReference type="SAM" id="MobiDB-lite"/>
    </source>
</evidence>
<evidence type="ECO:0000313" key="10">
    <source>
        <dbReference type="Proteomes" id="UP000241769"/>
    </source>
</evidence>
<evidence type="ECO:0000313" key="9">
    <source>
        <dbReference type="EMBL" id="PRP85980.1"/>
    </source>
</evidence>
<dbReference type="GO" id="GO:0006741">
    <property type="term" value="P:NADP+ biosynthetic process"/>
    <property type="evidence" value="ECO:0007669"/>
    <property type="project" value="InterPro"/>
</dbReference>
<accession>A0A2P6NPU7</accession>
<organism evidence="9 10">
    <name type="scientific">Planoprotostelium fungivorum</name>
    <dbReference type="NCBI Taxonomy" id="1890364"/>
    <lineage>
        <taxon>Eukaryota</taxon>
        <taxon>Amoebozoa</taxon>
        <taxon>Evosea</taxon>
        <taxon>Variosea</taxon>
        <taxon>Cavosteliida</taxon>
        <taxon>Cavosteliaceae</taxon>
        <taxon>Planoprotostelium</taxon>
    </lineage>
</organism>